<dbReference type="EMBL" id="UYJE01004803">
    <property type="protein sequence ID" value="VDI31503.1"/>
    <property type="molecule type" value="Genomic_DNA"/>
</dbReference>
<dbReference type="Gene3D" id="3.30.420.40">
    <property type="match status" value="1"/>
</dbReference>
<organism evidence="2 3">
    <name type="scientific">Mytilus galloprovincialis</name>
    <name type="common">Mediterranean mussel</name>
    <dbReference type="NCBI Taxonomy" id="29158"/>
    <lineage>
        <taxon>Eukaryota</taxon>
        <taxon>Metazoa</taxon>
        <taxon>Spiralia</taxon>
        <taxon>Lophotrochozoa</taxon>
        <taxon>Mollusca</taxon>
        <taxon>Bivalvia</taxon>
        <taxon>Autobranchia</taxon>
        <taxon>Pteriomorphia</taxon>
        <taxon>Mytilida</taxon>
        <taxon>Mytiloidea</taxon>
        <taxon>Mytilidae</taxon>
        <taxon>Mytilinae</taxon>
        <taxon>Mytilus</taxon>
    </lineage>
</organism>
<dbReference type="FunFam" id="3.30.420.40:FF:000404">
    <property type="entry name" value="Major actin"/>
    <property type="match status" value="1"/>
</dbReference>
<proteinExistence type="predicted"/>
<gene>
    <name evidence="2" type="ORF">MGAL_10B057782</name>
</gene>
<comment type="caution">
    <text evidence="2">The sequence shown here is derived from an EMBL/GenBank/DDBJ whole genome shotgun (WGS) entry which is preliminary data.</text>
</comment>
<evidence type="ECO:0008006" key="4">
    <source>
        <dbReference type="Google" id="ProtNLM"/>
    </source>
</evidence>
<evidence type="ECO:0000313" key="2">
    <source>
        <dbReference type="EMBL" id="VDI31503.1"/>
    </source>
</evidence>
<keyword evidence="3" id="KW-1185">Reference proteome</keyword>
<accession>A0A8B6E8X9</accession>
<evidence type="ECO:0000256" key="1">
    <source>
        <dbReference type="ARBA" id="ARBA00003520"/>
    </source>
</evidence>
<dbReference type="SUPFAM" id="SSF53067">
    <property type="entry name" value="Actin-like ATPase domain"/>
    <property type="match status" value="1"/>
</dbReference>
<dbReference type="Pfam" id="PF00022">
    <property type="entry name" value="Actin"/>
    <property type="match status" value="1"/>
</dbReference>
<protein>
    <recommendedName>
        <fullName evidence="4">Actin</fullName>
    </recommendedName>
</protein>
<reference evidence="2" key="1">
    <citation type="submission" date="2018-11" db="EMBL/GenBank/DDBJ databases">
        <authorList>
            <person name="Alioto T."/>
            <person name="Alioto T."/>
        </authorList>
    </citation>
    <scope>NUCLEOTIDE SEQUENCE</scope>
</reference>
<dbReference type="Proteomes" id="UP000596742">
    <property type="component" value="Unassembled WGS sequence"/>
</dbReference>
<dbReference type="AlphaFoldDB" id="A0A8B6E8X9"/>
<evidence type="ECO:0000313" key="3">
    <source>
        <dbReference type="Proteomes" id="UP000596742"/>
    </source>
</evidence>
<dbReference type="InterPro" id="IPR004000">
    <property type="entry name" value="Actin"/>
</dbReference>
<dbReference type="PANTHER" id="PTHR11937">
    <property type="entry name" value="ACTIN"/>
    <property type="match status" value="1"/>
</dbReference>
<comment type="function">
    <text evidence="1">Actins are highly conserved proteins that are involved in various types of cell motility and are ubiquitously expressed in all eukaryotic cells.</text>
</comment>
<dbReference type="OrthoDB" id="5132116at2759"/>
<name>A0A8B6E8X9_MYTGA</name>
<sequence length="165" mass="18625">MQTSASSSILEKSYELPDGQVITIGDERFRCPEAIFHQPSFMAKTSSGMHEILYNSVMKCDVDIRRDLYANTVISGGSTLYPGFADRLQKEIIQLAPPTSKVKVITPPERKYSAWIGVPSWRHCPPSHKCGLTKRNMTKPVHQSFTESVFKLQTFLFILQLTAIM</sequence>
<dbReference type="InterPro" id="IPR043129">
    <property type="entry name" value="ATPase_NBD"/>
</dbReference>